<dbReference type="Proteomes" id="UP000605846">
    <property type="component" value="Unassembled WGS sequence"/>
</dbReference>
<dbReference type="Pfam" id="PF00856">
    <property type="entry name" value="SET"/>
    <property type="match status" value="1"/>
</dbReference>
<protein>
    <recommendedName>
        <fullName evidence="2">SET domain-containing protein</fullName>
    </recommendedName>
</protein>
<sequence length="159" mass="18734">MADNQGIAIPQFQQQLELRSDPVRGRGVFTNAFIPRNTLVDISPVLLFSHDEYERHGQHTVLDEYTYRWKDGFALALGLGSMFNHSNNPNVGYVRDFENRLIRYITMEDIQVDEELCISYGSHLWFENTEGDKEAEQTKKEEEEEEEEELPWWQQVMMD</sequence>
<keyword evidence="4" id="KW-1185">Reference proteome</keyword>
<evidence type="ECO:0000313" key="4">
    <source>
        <dbReference type="Proteomes" id="UP000605846"/>
    </source>
</evidence>
<name>A0A8H7BPQ3_9FUNG</name>
<evidence type="ECO:0000313" key="3">
    <source>
        <dbReference type="EMBL" id="KAF7727459.1"/>
    </source>
</evidence>
<comment type="caution">
    <text evidence="3">The sequence shown here is derived from an EMBL/GenBank/DDBJ whole genome shotgun (WGS) entry which is preliminary data.</text>
</comment>
<dbReference type="Gene3D" id="2.170.270.10">
    <property type="entry name" value="SET domain"/>
    <property type="match status" value="1"/>
</dbReference>
<dbReference type="SUPFAM" id="SSF82199">
    <property type="entry name" value="SET domain"/>
    <property type="match status" value="1"/>
</dbReference>
<gene>
    <name evidence="3" type="ORF">EC973_007528</name>
</gene>
<dbReference type="AlphaFoldDB" id="A0A8H7BPQ3"/>
<dbReference type="InterPro" id="IPR009207">
    <property type="entry name" value="SET7_MeTrfase"/>
</dbReference>
<dbReference type="PIRSF" id="PIRSF022536">
    <property type="entry name" value="A612L_SET"/>
    <property type="match status" value="1"/>
</dbReference>
<feature type="compositionally biased region" description="Basic and acidic residues" evidence="1">
    <location>
        <begin position="130"/>
        <end position="141"/>
    </location>
</feature>
<evidence type="ECO:0000259" key="2">
    <source>
        <dbReference type="PROSITE" id="PS50280"/>
    </source>
</evidence>
<dbReference type="CDD" id="cd10540">
    <property type="entry name" value="SET_SpSet7-like"/>
    <property type="match status" value="1"/>
</dbReference>
<evidence type="ECO:0000256" key="1">
    <source>
        <dbReference type="SAM" id="MobiDB-lite"/>
    </source>
</evidence>
<dbReference type="SMART" id="SM00317">
    <property type="entry name" value="SET"/>
    <property type="match status" value="1"/>
</dbReference>
<dbReference type="GO" id="GO:0062122">
    <property type="term" value="F:histone H3K37 methyltransferase activity"/>
    <property type="evidence" value="ECO:0007669"/>
    <property type="project" value="InterPro"/>
</dbReference>
<dbReference type="EMBL" id="JABAYA010000056">
    <property type="protein sequence ID" value="KAF7727459.1"/>
    <property type="molecule type" value="Genomic_DNA"/>
</dbReference>
<proteinExistence type="predicted"/>
<feature type="domain" description="SET" evidence="2">
    <location>
        <begin position="14"/>
        <end position="121"/>
    </location>
</feature>
<feature type="region of interest" description="Disordered" evidence="1">
    <location>
        <begin position="129"/>
        <end position="159"/>
    </location>
</feature>
<accession>A0A8H7BPQ3</accession>
<dbReference type="OrthoDB" id="3180714at2759"/>
<organism evidence="3 4">
    <name type="scientific">Apophysomyces ossiformis</name>
    <dbReference type="NCBI Taxonomy" id="679940"/>
    <lineage>
        <taxon>Eukaryota</taxon>
        <taxon>Fungi</taxon>
        <taxon>Fungi incertae sedis</taxon>
        <taxon>Mucoromycota</taxon>
        <taxon>Mucoromycotina</taxon>
        <taxon>Mucoromycetes</taxon>
        <taxon>Mucorales</taxon>
        <taxon>Mucorineae</taxon>
        <taxon>Mucoraceae</taxon>
        <taxon>Apophysomyces</taxon>
    </lineage>
</organism>
<dbReference type="InterPro" id="IPR046341">
    <property type="entry name" value="SET_dom_sf"/>
</dbReference>
<reference evidence="3" key="1">
    <citation type="submission" date="2020-01" db="EMBL/GenBank/DDBJ databases">
        <title>Genome Sequencing of Three Apophysomyces-Like Fungal Strains Confirms a Novel Fungal Genus in the Mucoromycota with divergent Burkholderia-like Endosymbiotic Bacteria.</title>
        <authorList>
            <person name="Stajich J.E."/>
            <person name="Macias A.M."/>
            <person name="Carter-House D."/>
            <person name="Lovett B."/>
            <person name="Kasson L.R."/>
            <person name="Berry K."/>
            <person name="Grigoriev I."/>
            <person name="Chang Y."/>
            <person name="Spatafora J."/>
            <person name="Kasson M.T."/>
        </authorList>
    </citation>
    <scope>NUCLEOTIDE SEQUENCE</scope>
    <source>
        <strain evidence="3">NRRL A-21654</strain>
    </source>
</reference>
<dbReference type="InterPro" id="IPR001214">
    <property type="entry name" value="SET_dom"/>
</dbReference>
<dbReference type="PROSITE" id="PS50280">
    <property type="entry name" value="SET"/>
    <property type="match status" value="1"/>
</dbReference>